<protein>
    <submittedName>
        <fullName evidence="1">Uncharacterized protein</fullName>
    </submittedName>
</protein>
<accession>A0A078AZY5</accession>
<dbReference type="EMBL" id="CCKQ01014566">
    <property type="protein sequence ID" value="CDW86348.1"/>
    <property type="molecule type" value="Genomic_DNA"/>
</dbReference>
<sequence length="317" mass="37302">MYDQPCFSDIFKINEYNNNVKEITKGKGNSLRQSRNILKHYKSEKNSLFTNSSQISDAFTGQCTIRDSNNTFKMDTQATLKQKSIAVNRNHLTQSNIPFQTQGHHNSPQNIKQPKESSYIKNLQQPKIQYMELHELPNIGKYREDPSQNSTVQQSKLNFFKQFHQKISFSEYVTQNTYKERMNDVKSTQDIYNFKLKKNNVIDNYYRSLESQHAEANWISSIEQAKPRLYSNSLVSSPMNDEQIIQFNYKSNPEKNMFKSRQSPRQTFRKSNTEKQSLDIWTVRAKQYAWQLQSCSISDNQNKFNTVKSINIISQKY</sequence>
<evidence type="ECO:0000313" key="2">
    <source>
        <dbReference type="Proteomes" id="UP000039865"/>
    </source>
</evidence>
<keyword evidence="2" id="KW-1185">Reference proteome</keyword>
<gene>
    <name evidence="1" type="primary">Contig7619.g8123</name>
    <name evidence="1" type="ORF">STYLEM_15442</name>
</gene>
<dbReference type="AlphaFoldDB" id="A0A078AZY5"/>
<dbReference type="InParanoid" id="A0A078AZY5"/>
<proteinExistence type="predicted"/>
<organism evidence="1 2">
    <name type="scientific">Stylonychia lemnae</name>
    <name type="common">Ciliate</name>
    <dbReference type="NCBI Taxonomy" id="5949"/>
    <lineage>
        <taxon>Eukaryota</taxon>
        <taxon>Sar</taxon>
        <taxon>Alveolata</taxon>
        <taxon>Ciliophora</taxon>
        <taxon>Intramacronucleata</taxon>
        <taxon>Spirotrichea</taxon>
        <taxon>Stichotrichia</taxon>
        <taxon>Sporadotrichida</taxon>
        <taxon>Oxytrichidae</taxon>
        <taxon>Stylonychinae</taxon>
        <taxon>Stylonychia</taxon>
    </lineage>
</organism>
<reference evidence="1 2" key="1">
    <citation type="submission" date="2014-06" db="EMBL/GenBank/DDBJ databases">
        <authorList>
            <person name="Swart Estienne"/>
        </authorList>
    </citation>
    <scope>NUCLEOTIDE SEQUENCE [LARGE SCALE GENOMIC DNA]</scope>
    <source>
        <strain evidence="1 2">130c</strain>
    </source>
</reference>
<dbReference type="Proteomes" id="UP000039865">
    <property type="component" value="Unassembled WGS sequence"/>
</dbReference>
<name>A0A078AZY5_STYLE</name>
<evidence type="ECO:0000313" key="1">
    <source>
        <dbReference type="EMBL" id="CDW86348.1"/>
    </source>
</evidence>